<dbReference type="SMART" id="SM00028">
    <property type="entry name" value="TPR"/>
    <property type="match status" value="3"/>
</dbReference>
<comment type="caution">
    <text evidence="5">The sequence shown here is derived from an EMBL/GenBank/DDBJ whole genome shotgun (WGS) entry which is preliminary data.</text>
</comment>
<dbReference type="EMBL" id="JAACJO010000016">
    <property type="protein sequence ID" value="KAF5349593.1"/>
    <property type="molecule type" value="Genomic_DNA"/>
</dbReference>
<dbReference type="InterPro" id="IPR051966">
    <property type="entry name" value="RPAP3"/>
</dbReference>
<name>A0A8H5CXW1_9AGAR</name>
<evidence type="ECO:0000256" key="3">
    <source>
        <dbReference type="SAM" id="MobiDB-lite"/>
    </source>
</evidence>
<organism evidence="5 6">
    <name type="scientific">Leucocoprinus leucothites</name>
    <dbReference type="NCBI Taxonomy" id="201217"/>
    <lineage>
        <taxon>Eukaryota</taxon>
        <taxon>Fungi</taxon>
        <taxon>Dikarya</taxon>
        <taxon>Basidiomycota</taxon>
        <taxon>Agaricomycotina</taxon>
        <taxon>Agaricomycetes</taxon>
        <taxon>Agaricomycetidae</taxon>
        <taxon>Agaricales</taxon>
        <taxon>Agaricineae</taxon>
        <taxon>Agaricaceae</taxon>
        <taxon>Leucocoprinus</taxon>
    </lineage>
</organism>
<dbReference type="GO" id="GO:0008270">
    <property type="term" value="F:zinc ion binding"/>
    <property type="evidence" value="ECO:0007669"/>
    <property type="project" value="UniProtKB-KW"/>
</dbReference>
<dbReference type="InterPro" id="IPR019734">
    <property type="entry name" value="TPR_rpt"/>
</dbReference>
<feature type="zinc finger region" description="C3H1-type" evidence="2">
    <location>
        <begin position="208"/>
        <end position="234"/>
    </location>
</feature>
<evidence type="ECO:0000259" key="4">
    <source>
        <dbReference type="PROSITE" id="PS50103"/>
    </source>
</evidence>
<evidence type="ECO:0000313" key="6">
    <source>
        <dbReference type="Proteomes" id="UP000559027"/>
    </source>
</evidence>
<evidence type="ECO:0000256" key="2">
    <source>
        <dbReference type="PROSITE-ProRule" id="PRU00723"/>
    </source>
</evidence>
<evidence type="ECO:0000313" key="5">
    <source>
        <dbReference type="EMBL" id="KAF5349593.1"/>
    </source>
</evidence>
<dbReference type="InterPro" id="IPR000571">
    <property type="entry name" value="Znf_CCCH"/>
</dbReference>
<feature type="domain" description="C3H1-type" evidence="4">
    <location>
        <begin position="208"/>
        <end position="234"/>
    </location>
</feature>
<dbReference type="GO" id="GO:0101031">
    <property type="term" value="C:protein folding chaperone complex"/>
    <property type="evidence" value="ECO:0007669"/>
    <property type="project" value="TreeGrafter"/>
</dbReference>
<dbReference type="SUPFAM" id="SSF48452">
    <property type="entry name" value="TPR-like"/>
    <property type="match status" value="1"/>
</dbReference>
<dbReference type="Gene3D" id="1.25.40.10">
    <property type="entry name" value="Tetratricopeptide repeat domain"/>
    <property type="match status" value="1"/>
</dbReference>
<accession>A0A8H5CXW1</accession>
<dbReference type="SMART" id="SM00356">
    <property type="entry name" value="ZnF_C3H1"/>
    <property type="match status" value="2"/>
</dbReference>
<feature type="zinc finger region" description="C3H1-type" evidence="2">
    <location>
        <begin position="241"/>
        <end position="268"/>
    </location>
</feature>
<proteinExistence type="predicted"/>
<evidence type="ECO:0000256" key="1">
    <source>
        <dbReference type="ARBA" id="ARBA00022803"/>
    </source>
</evidence>
<feature type="region of interest" description="Disordered" evidence="3">
    <location>
        <begin position="1"/>
        <end position="37"/>
    </location>
</feature>
<dbReference type="AlphaFoldDB" id="A0A8H5CXW1"/>
<dbReference type="Proteomes" id="UP000559027">
    <property type="component" value="Unassembled WGS sequence"/>
</dbReference>
<keyword evidence="2" id="KW-0863">Zinc-finger</keyword>
<feature type="compositionally biased region" description="Basic residues" evidence="3">
    <location>
        <begin position="595"/>
        <end position="608"/>
    </location>
</feature>
<reference evidence="5 6" key="1">
    <citation type="journal article" date="2020" name="ISME J.">
        <title>Uncovering the hidden diversity of litter-decomposition mechanisms in mushroom-forming fungi.</title>
        <authorList>
            <person name="Floudas D."/>
            <person name="Bentzer J."/>
            <person name="Ahren D."/>
            <person name="Johansson T."/>
            <person name="Persson P."/>
            <person name="Tunlid A."/>
        </authorList>
    </citation>
    <scope>NUCLEOTIDE SEQUENCE [LARGE SCALE GENOMIC DNA]</scope>
    <source>
        <strain evidence="5 6">CBS 146.42</strain>
    </source>
</reference>
<dbReference type="OrthoDB" id="245563at2759"/>
<protein>
    <recommendedName>
        <fullName evidence="4">C3H1-type domain-containing protein</fullName>
    </recommendedName>
</protein>
<dbReference type="PANTHER" id="PTHR46423">
    <property type="entry name" value="RNA POLYMERASE II-ASSOCIATED PROTEIN 3"/>
    <property type="match status" value="1"/>
</dbReference>
<keyword evidence="2" id="KW-0862">Zinc</keyword>
<sequence length="1062" mass="117307">MAFASPAVLENDLDSPRRPTKRPQGDQKLRFGPAVMRRREAREAAFERRKLQADKLKEEGNSHFREGRYVEAIRKYNEAAKTVGMRPIIMSNLAAAYLKLQQYELAEWAADCALLHSPSMAKARFRRALARKSQGLNKAAETDLLVVTKNHPDITEAQDELVKVRWQKKKSGDGQRAEPNYDEEFPPFGGEEWDPPLDSDSEDVRHVGNRKACRFHNRGGCGKGARCGYSHAPDDKSVRDEMGQNVCIDYLLGSCKQNQSCSYAHSVSYLLEGWWSSLKEVSAAKKLTDAMNKPDADRLTIAALENTSQFGRLKKARDYRSDLDLYSAMSADVLKSRLKDKARTKANPSTDISTANDRFVLTLCLEDEEMFENINKHLLHALKGKIKVVCAKNTAQAVTCLSAPELTGVIVADGGIIDRKHSNVVSKLVDYVKRGGSVVFGCLFPSFISGSSFGQFFSRNFGLNWERGSYFRTTFFKDPGNDIVKNNPSLDKSYSMKALHVRGISSSSALYRANESSRTQSAVFPSAPITDFDESPAVTIRVGNGFVSFLGDVNAEDSSTNTILAMLGLLDGPLPTPAVPQVQVPGVHSPASTPKKTKGKKKSGKKKTPPSVASPPPSSPSPSIQSSTASRSARIPTSSHDKRFIMQLTLEYEDVVGSVCKSYIDTLQVKVNVRKVTSEARAKELLLSPHLCGVFVTDPGVTHPDHGDLLKKVAAYAFGGGTVVFGGTFASFVQYPDVAPLFSNFDLEWKAGPYTRDSLECNMDENELVETNTFLPNKIYIKGLFLSNVKTQDIVYTPCGAGINSRTESPIVFTKVHKGHVGYIGDVNSEECTKPSLLAMFDLLKPQRVAPKPLPHNFIVVLTQSDTIDEYQQTPLFRKLKERNVEIVTDEHLSDPRLADLFSSRDLLGVLVLDDMFSVPEREWLGYQIAIYAWSGGTVIFGGDFGVMTPPDDFERYLSNNFCLPWKISSATELSVRLNVDNPLIRGLPSAAQQEHVYAEGAFIYDVSPEAMVYKSQPGLGPERATHVPVAYVEVGKGRVAYFGNEEISELDTTLMLGMLKL</sequence>
<dbReference type="Gene3D" id="3.30.1370.210">
    <property type="match status" value="1"/>
</dbReference>
<feature type="domain" description="C3H1-type" evidence="4">
    <location>
        <begin position="241"/>
        <end position="268"/>
    </location>
</feature>
<dbReference type="PROSITE" id="PS50103">
    <property type="entry name" value="ZF_C3H1"/>
    <property type="match status" value="2"/>
</dbReference>
<dbReference type="InterPro" id="IPR011990">
    <property type="entry name" value="TPR-like_helical_dom_sf"/>
</dbReference>
<dbReference type="PANTHER" id="PTHR46423:SF1">
    <property type="entry name" value="RNA POLYMERASE II-ASSOCIATED PROTEIN 3"/>
    <property type="match status" value="1"/>
</dbReference>
<keyword evidence="6" id="KW-1185">Reference proteome</keyword>
<feature type="region of interest" description="Disordered" evidence="3">
    <location>
        <begin position="579"/>
        <end position="636"/>
    </location>
</feature>
<feature type="compositionally biased region" description="Low complexity" evidence="3">
    <location>
        <begin position="621"/>
        <end position="633"/>
    </location>
</feature>
<keyword evidence="1" id="KW-0802">TPR repeat</keyword>
<feature type="region of interest" description="Disordered" evidence="3">
    <location>
        <begin position="168"/>
        <end position="188"/>
    </location>
</feature>
<keyword evidence="2" id="KW-0479">Metal-binding</keyword>
<gene>
    <name evidence="5" type="ORF">D9756_008926</name>
</gene>